<dbReference type="GO" id="GO:0006310">
    <property type="term" value="P:DNA recombination"/>
    <property type="evidence" value="ECO:0007669"/>
    <property type="project" value="UniProtKB-KW"/>
</dbReference>
<proteinExistence type="predicted"/>
<dbReference type="AlphaFoldDB" id="A0A1Q8QWG9"/>
<evidence type="ECO:0000313" key="4">
    <source>
        <dbReference type="Proteomes" id="UP000186102"/>
    </source>
</evidence>
<dbReference type="STRING" id="1888891.DSOL_2385"/>
<dbReference type="InterPro" id="IPR002104">
    <property type="entry name" value="Integrase_catalytic"/>
</dbReference>
<dbReference type="Gene3D" id="1.10.443.10">
    <property type="entry name" value="Intergrase catalytic core"/>
    <property type="match status" value="1"/>
</dbReference>
<name>A0A1Q8QWG9_9FIRM</name>
<dbReference type="InterPro" id="IPR011010">
    <property type="entry name" value="DNA_brk_join_enz"/>
</dbReference>
<comment type="caution">
    <text evidence="3">The sequence shown here is derived from an EMBL/GenBank/DDBJ whole genome shotgun (WGS) entry which is preliminary data.</text>
</comment>
<dbReference type="GO" id="GO:0003677">
    <property type="term" value="F:DNA binding"/>
    <property type="evidence" value="ECO:0007669"/>
    <property type="project" value="InterPro"/>
</dbReference>
<gene>
    <name evidence="3" type="ORF">DSOL_2385</name>
</gene>
<sequence length="79" mass="8983">MDAIGVSHKPGEKKGFHSFRRSLGTWMLENEVPLDTIKEVLGHSHMNSSRPYLSTNLEKLKNCSLSLDGIEVTREELMR</sequence>
<dbReference type="Pfam" id="PF00589">
    <property type="entry name" value="Phage_integrase"/>
    <property type="match status" value="1"/>
</dbReference>
<dbReference type="InterPro" id="IPR013762">
    <property type="entry name" value="Integrase-like_cat_sf"/>
</dbReference>
<reference evidence="3 4" key="1">
    <citation type="submission" date="2016-09" db="EMBL/GenBank/DDBJ databases">
        <title>Complete genome of Desulfosporosinus sp. OL.</title>
        <authorList>
            <person name="Mardanov A."/>
            <person name="Beletsky A."/>
            <person name="Panova A."/>
            <person name="Karnachuk O."/>
            <person name="Ravin N."/>
        </authorList>
    </citation>
    <scope>NUCLEOTIDE SEQUENCE [LARGE SCALE GENOMIC DNA]</scope>
    <source>
        <strain evidence="3 4">OL</strain>
    </source>
</reference>
<organism evidence="3 4">
    <name type="scientific">Desulfosporosinus metallidurans</name>
    <dbReference type="NCBI Taxonomy" id="1888891"/>
    <lineage>
        <taxon>Bacteria</taxon>
        <taxon>Bacillati</taxon>
        <taxon>Bacillota</taxon>
        <taxon>Clostridia</taxon>
        <taxon>Eubacteriales</taxon>
        <taxon>Desulfitobacteriaceae</taxon>
        <taxon>Desulfosporosinus</taxon>
    </lineage>
</organism>
<protein>
    <recommendedName>
        <fullName evidence="2">Tyr recombinase domain-containing protein</fullName>
    </recommendedName>
</protein>
<dbReference type="EMBL" id="MLBF01000015">
    <property type="protein sequence ID" value="OLN31697.1"/>
    <property type="molecule type" value="Genomic_DNA"/>
</dbReference>
<accession>A0A1Q8QWG9</accession>
<feature type="domain" description="Tyr recombinase" evidence="2">
    <location>
        <begin position="14"/>
        <end position="56"/>
    </location>
</feature>
<evidence type="ECO:0000313" key="3">
    <source>
        <dbReference type="EMBL" id="OLN31697.1"/>
    </source>
</evidence>
<evidence type="ECO:0000259" key="2">
    <source>
        <dbReference type="Pfam" id="PF00589"/>
    </source>
</evidence>
<dbReference type="GO" id="GO:0015074">
    <property type="term" value="P:DNA integration"/>
    <property type="evidence" value="ECO:0007669"/>
    <property type="project" value="InterPro"/>
</dbReference>
<dbReference type="SUPFAM" id="SSF56349">
    <property type="entry name" value="DNA breaking-rejoining enzymes"/>
    <property type="match status" value="1"/>
</dbReference>
<keyword evidence="4" id="KW-1185">Reference proteome</keyword>
<dbReference type="Proteomes" id="UP000186102">
    <property type="component" value="Unassembled WGS sequence"/>
</dbReference>
<evidence type="ECO:0000256" key="1">
    <source>
        <dbReference type="ARBA" id="ARBA00023172"/>
    </source>
</evidence>
<keyword evidence="1" id="KW-0233">DNA recombination</keyword>